<proteinExistence type="predicted"/>
<keyword evidence="1" id="KW-0472">Membrane</keyword>
<evidence type="ECO:0000256" key="1">
    <source>
        <dbReference type="SAM" id="Phobius"/>
    </source>
</evidence>
<protein>
    <submittedName>
        <fullName evidence="3">Uncharacterized protein</fullName>
    </submittedName>
</protein>
<evidence type="ECO:0000313" key="4">
    <source>
        <dbReference type="Proteomes" id="UP000572817"/>
    </source>
</evidence>
<sequence length="306" mass="34084">MVSHPFAFCLFLLFVIFSEGRLASTSHPGRMLDPKNASTHGRIINSTRLVVQVECRACPVFDLGASKSWKGNTAALIYDIMLVNPAEGTLAWTPTDPSDPDRRIPFYPPADFGSLSPFARGINLVAPPSITVSEYLDGTIQSTEPFRVPGAVADVGIANGHHWNITRISYVNGLAYTGPGQEIFDVSVALIYLFQNGSRPFEIVWWEIQDIHDYHGDTSDPQIPVGLEYKLLGLEDIDEGEEDNTDEPLFKEPRKPQWIRFAVITFGVVIACVVVARRTAHLICPDDYGVHDLDDEESREDVIRRE</sequence>
<keyword evidence="2" id="KW-0732">Signal</keyword>
<keyword evidence="1" id="KW-0812">Transmembrane</keyword>
<name>A0A8H4IXI2_9PEZI</name>
<gene>
    <name evidence="3" type="ORF">GTA08_BOTSDO03921</name>
</gene>
<evidence type="ECO:0000313" key="3">
    <source>
        <dbReference type="EMBL" id="KAF4308152.1"/>
    </source>
</evidence>
<reference evidence="3" key="1">
    <citation type="submission" date="2020-04" db="EMBL/GenBank/DDBJ databases">
        <title>Genome Assembly and Annotation of Botryosphaeria dothidea sdau 11-99, a Latent Pathogen of Apple Fruit Ring Rot in China.</title>
        <authorList>
            <person name="Yu C."/>
            <person name="Diao Y."/>
            <person name="Lu Q."/>
            <person name="Zhao J."/>
            <person name="Cui S."/>
            <person name="Peng C."/>
            <person name="He B."/>
            <person name="Liu H."/>
        </authorList>
    </citation>
    <scope>NUCLEOTIDE SEQUENCE [LARGE SCALE GENOMIC DNA]</scope>
    <source>
        <strain evidence="3">Sdau11-99</strain>
    </source>
</reference>
<keyword evidence="1" id="KW-1133">Transmembrane helix</keyword>
<keyword evidence="4" id="KW-1185">Reference proteome</keyword>
<dbReference type="EMBL" id="WWBZ02000022">
    <property type="protein sequence ID" value="KAF4308152.1"/>
    <property type="molecule type" value="Genomic_DNA"/>
</dbReference>
<accession>A0A8H4IXI2</accession>
<dbReference type="OrthoDB" id="3927991at2759"/>
<dbReference type="AlphaFoldDB" id="A0A8H4IXI2"/>
<feature type="transmembrane region" description="Helical" evidence="1">
    <location>
        <begin position="258"/>
        <end position="276"/>
    </location>
</feature>
<organism evidence="3 4">
    <name type="scientific">Botryosphaeria dothidea</name>
    <dbReference type="NCBI Taxonomy" id="55169"/>
    <lineage>
        <taxon>Eukaryota</taxon>
        <taxon>Fungi</taxon>
        <taxon>Dikarya</taxon>
        <taxon>Ascomycota</taxon>
        <taxon>Pezizomycotina</taxon>
        <taxon>Dothideomycetes</taxon>
        <taxon>Dothideomycetes incertae sedis</taxon>
        <taxon>Botryosphaeriales</taxon>
        <taxon>Botryosphaeriaceae</taxon>
        <taxon>Botryosphaeria</taxon>
    </lineage>
</organism>
<comment type="caution">
    <text evidence="3">The sequence shown here is derived from an EMBL/GenBank/DDBJ whole genome shotgun (WGS) entry which is preliminary data.</text>
</comment>
<dbReference type="Proteomes" id="UP000572817">
    <property type="component" value="Unassembled WGS sequence"/>
</dbReference>
<evidence type="ECO:0000256" key="2">
    <source>
        <dbReference type="SAM" id="SignalP"/>
    </source>
</evidence>
<feature type="signal peptide" evidence="2">
    <location>
        <begin position="1"/>
        <end position="20"/>
    </location>
</feature>
<feature type="chain" id="PRO_5034931277" evidence="2">
    <location>
        <begin position="21"/>
        <end position="306"/>
    </location>
</feature>